<dbReference type="EMBL" id="LR721785">
    <property type="protein sequence ID" value="VVW60043.1"/>
    <property type="molecule type" value="Genomic_DNA"/>
</dbReference>
<dbReference type="OMA" id="MCRIWIS"/>
<dbReference type="OrthoDB" id="672127at2759"/>
<dbReference type="Gramene" id="NC7G0234850.1">
    <property type="protein sequence ID" value="NC7G0234850.1:cds"/>
    <property type="gene ID" value="NC7G0234850"/>
</dbReference>
<dbReference type="Pfam" id="PF03140">
    <property type="entry name" value="DUF247"/>
    <property type="match status" value="1"/>
</dbReference>
<sequence>MAEEKNENENMYAIDIQSEYESYDPSEYESKLEKRCIYRWPNDLVITSSLSKHRTPHMVSLGPFHHRKEHLQPMEHHKVRALFRILKKSNVSTSDFIKSLKDVEQELRDSYDNLDQKMTSDSFLRMMLLDGCFMLELFRTRLQGEPEYPDDPVFNLRGVVMDTVINRDMMILENQIPLLVLRKLQGIVEKKEINDDTYLKNLFGRIYGFSDTSPVNKPNLHILDVYRKCLIKECAPTKQTTPTTQVPSNPVSTQGPSRLHGASEKVKSMLTSIPILDFRALCCRPITKSNVRSAMRFHEAGVEFRKRDPYNGLRVTFDKENGVLTLPVILVHNHTAAIYVNIMAFERMHSKLWTDQKMISFVGFMDSLVDTAEDVNLLCSRGIMTNLLGSDEEAAEVFNNLLIGIPHCPDYEVYDPLQKYVASYWNAARAYLKRKYFKNPWAAVSLLAAIFLLVLTFIQTLFTVLPFIHK</sequence>
<reference evidence="3" key="1">
    <citation type="submission" date="2019-09" db="EMBL/GenBank/DDBJ databases">
        <authorList>
            <person name="Zhang L."/>
        </authorList>
    </citation>
    <scope>NUCLEOTIDE SEQUENCE</scope>
</reference>
<name>A0A5K1F672_9MAGN</name>
<keyword evidence="2" id="KW-1133">Transmembrane helix</keyword>
<feature type="transmembrane region" description="Helical" evidence="2">
    <location>
        <begin position="441"/>
        <end position="468"/>
    </location>
</feature>
<evidence type="ECO:0000256" key="1">
    <source>
        <dbReference type="SAM" id="MobiDB-lite"/>
    </source>
</evidence>
<keyword evidence="2" id="KW-0812">Transmembrane</keyword>
<feature type="region of interest" description="Disordered" evidence="1">
    <location>
        <begin position="238"/>
        <end position="259"/>
    </location>
</feature>
<organism evidence="3">
    <name type="scientific">Nymphaea colorata</name>
    <name type="common">pocket water lily</name>
    <dbReference type="NCBI Taxonomy" id="210225"/>
    <lineage>
        <taxon>Eukaryota</taxon>
        <taxon>Viridiplantae</taxon>
        <taxon>Streptophyta</taxon>
        <taxon>Embryophyta</taxon>
        <taxon>Tracheophyta</taxon>
        <taxon>Spermatophyta</taxon>
        <taxon>Magnoliopsida</taxon>
        <taxon>Nymphaeales</taxon>
        <taxon>Nymphaeaceae</taxon>
        <taxon>Nymphaea</taxon>
    </lineage>
</organism>
<dbReference type="PANTHER" id="PTHR31170">
    <property type="entry name" value="BNAC04G53230D PROTEIN"/>
    <property type="match status" value="1"/>
</dbReference>
<evidence type="ECO:0000256" key="2">
    <source>
        <dbReference type="SAM" id="Phobius"/>
    </source>
</evidence>
<keyword evidence="2" id="KW-0472">Membrane</keyword>
<feature type="compositionally biased region" description="Polar residues" evidence="1">
    <location>
        <begin position="246"/>
        <end position="256"/>
    </location>
</feature>
<accession>A0A5K1F672</accession>
<dbReference type="InterPro" id="IPR004158">
    <property type="entry name" value="DUF247_pln"/>
</dbReference>
<gene>
    <name evidence="3" type="ORF">NYM_LOCUS23189</name>
</gene>
<dbReference type="AlphaFoldDB" id="A0A5K1F672"/>
<proteinExistence type="predicted"/>
<protein>
    <submittedName>
        <fullName evidence="3">Uncharacterized protein</fullName>
    </submittedName>
</protein>
<evidence type="ECO:0000313" key="3">
    <source>
        <dbReference type="EMBL" id="VVW60043.1"/>
    </source>
</evidence>
<dbReference type="PANTHER" id="PTHR31170:SF18">
    <property type="entry name" value="(WILD MALAYSIAN BANANA) HYPOTHETICAL PROTEIN"/>
    <property type="match status" value="1"/>
</dbReference>